<gene>
    <name evidence="4" type="ORF">FLT43_11065</name>
    <name evidence="3" type="ORF">M5W83_10460</name>
</gene>
<feature type="transmembrane region" description="Helical" evidence="1">
    <location>
        <begin position="84"/>
        <end position="103"/>
    </location>
</feature>
<feature type="transmembrane region" description="Helical" evidence="1">
    <location>
        <begin position="43"/>
        <end position="64"/>
    </location>
</feature>
<dbReference type="Proteomes" id="UP000315377">
    <property type="component" value="Chromosome"/>
</dbReference>
<evidence type="ECO:0000313" key="4">
    <source>
        <dbReference type="EMBL" id="QDM43979.1"/>
    </source>
</evidence>
<evidence type="ECO:0000256" key="1">
    <source>
        <dbReference type="SAM" id="Phobius"/>
    </source>
</evidence>
<feature type="domain" description="CAAX prenyl protease 2/Lysostaphin resistance protein A-like" evidence="2">
    <location>
        <begin position="111"/>
        <end position="206"/>
    </location>
</feature>
<keyword evidence="4" id="KW-0378">Hydrolase</keyword>
<feature type="transmembrane region" description="Helical" evidence="1">
    <location>
        <begin position="193"/>
        <end position="210"/>
    </location>
</feature>
<dbReference type="RefSeq" id="WP_087444847.1">
    <property type="nucleotide sequence ID" value="NZ_CABMNB010000047.1"/>
</dbReference>
<feature type="transmembrane region" description="Helical" evidence="1">
    <location>
        <begin position="15"/>
        <end position="37"/>
    </location>
</feature>
<dbReference type="GO" id="GO:0080120">
    <property type="term" value="P:CAAX-box protein maturation"/>
    <property type="evidence" value="ECO:0007669"/>
    <property type="project" value="UniProtKB-ARBA"/>
</dbReference>
<keyword evidence="1" id="KW-0472">Membrane</keyword>
<sequence length="247" mass="27390">MTLQATGSFSKNRPVLTVVLVELFLLLAVFAAGAYATIKQLPYTSPVLIAFIPIALALLFYMTLKKRWAHYGFRSLSTLYARDWIDYAPLLVVLVILSIKGFQDISLSESGFFLFFTLLVAFVEETIFRGLILRTLMRKSAAAAVITSSVLFSLTHMLNMLSGQNVADTAMQLIYALLVGFELGLLMVKHHNIYPLILFHFVHNFIQFIGNDSNQVYTSLVLLVLGAHCVSLLISARTSASKTTASL</sequence>
<feature type="transmembrane region" description="Helical" evidence="1">
    <location>
        <begin position="140"/>
        <end position="158"/>
    </location>
</feature>
<dbReference type="EMBL" id="CP041405">
    <property type="protein sequence ID" value="QDM43979.1"/>
    <property type="molecule type" value="Genomic_DNA"/>
</dbReference>
<keyword evidence="6" id="KW-1185">Reference proteome</keyword>
<dbReference type="PANTHER" id="PTHR36435">
    <property type="entry name" value="SLR1288 PROTEIN"/>
    <property type="match status" value="1"/>
</dbReference>
<reference evidence="4 5" key="1">
    <citation type="submission" date="2019-07" db="EMBL/GenBank/DDBJ databases">
        <title>Paenibacillus thiaminolyticus NRRL B-4156.</title>
        <authorList>
            <person name="Hehnly C."/>
            <person name="Zhang L."/>
        </authorList>
    </citation>
    <scope>NUCLEOTIDE SEQUENCE [LARGE SCALE GENOMIC DNA]</scope>
    <source>
        <strain evidence="4 5">NRRL B-4156</strain>
    </source>
</reference>
<dbReference type="EMBL" id="JAMDMM010000021">
    <property type="protein sequence ID" value="MCY9607570.1"/>
    <property type="molecule type" value="Genomic_DNA"/>
</dbReference>
<accession>A0AAP9DTM0</accession>
<proteinExistence type="predicted"/>
<evidence type="ECO:0000313" key="5">
    <source>
        <dbReference type="Proteomes" id="UP000315377"/>
    </source>
</evidence>
<keyword evidence="4" id="KW-0482">Metalloprotease</keyword>
<evidence type="ECO:0000313" key="3">
    <source>
        <dbReference type="EMBL" id="MCY9607570.1"/>
    </source>
</evidence>
<evidence type="ECO:0000313" key="6">
    <source>
        <dbReference type="Proteomes" id="UP001209276"/>
    </source>
</evidence>
<reference evidence="3 6" key="2">
    <citation type="submission" date="2022-05" db="EMBL/GenBank/DDBJ databases">
        <title>Genome Sequencing of Bee-Associated Microbes.</title>
        <authorList>
            <person name="Dunlap C."/>
        </authorList>
    </citation>
    <scope>NUCLEOTIDE SEQUENCE [LARGE SCALE GENOMIC DNA]</scope>
    <source>
        <strain evidence="3 6">NRRL B-14613</strain>
    </source>
</reference>
<dbReference type="GeneID" id="76996504"/>
<dbReference type="InterPro" id="IPR052710">
    <property type="entry name" value="CAAX_protease"/>
</dbReference>
<name>A0AAP9DTM0_PANTH</name>
<feature type="transmembrane region" description="Helical" evidence="1">
    <location>
        <begin position="109"/>
        <end position="128"/>
    </location>
</feature>
<dbReference type="GO" id="GO:0008237">
    <property type="term" value="F:metallopeptidase activity"/>
    <property type="evidence" value="ECO:0007669"/>
    <property type="project" value="UniProtKB-KW"/>
</dbReference>
<feature type="transmembrane region" description="Helical" evidence="1">
    <location>
        <begin position="170"/>
        <end position="188"/>
    </location>
</feature>
<keyword evidence="1" id="KW-1133">Transmembrane helix</keyword>
<evidence type="ECO:0000259" key="2">
    <source>
        <dbReference type="Pfam" id="PF02517"/>
    </source>
</evidence>
<keyword evidence="4" id="KW-0645">Protease</keyword>
<dbReference type="GO" id="GO:0004175">
    <property type="term" value="F:endopeptidase activity"/>
    <property type="evidence" value="ECO:0007669"/>
    <property type="project" value="UniProtKB-ARBA"/>
</dbReference>
<dbReference type="Pfam" id="PF02517">
    <property type="entry name" value="Rce1-like"/>
    <property type="match status" value="1"/>
</dbReference>
<dbReference type="AlphaFoldDB" id="A0AAP9DTM0"/>
<protein>
    <submittedName>
        <fullName evidence="4">CPBP family intramembrane metalloprotease</fullName>
    </submittedName>
</protein>
<organism evidence="4 5">
    <name type="scientific">Paenibacillus thiaminolyticus</name>
    <name type="common">Bacillus thiaminolyticus</name>
    <dbReference type="NCBI Taxonomy" id="49283"/>
    <lineage>
        <taxon>Bacteria</taxon>
        <taxon>Bacillati</taxon>
        <taxon>Bacillota</taxon>
        <taxon>Bacilli</taxon>
        <taxon>Bacillales</taxon>
        <taxon>Paenibacillaceae</taxon>
        <taxon>Paenibacillus</taxon>
    </lineage>
</organism>
<keyword evidence="1" id="KW-0812">Transmembrane</keyword>
<dbReference type="PANTHER" id="PTHR36435:SF1">
    <property type="entry name" value="CAAX AMINO TERMINAL PROTEASE FAMILY PROTEIN"/>
    <property type="match status" value="1"/>
</dbReference>
<feature type="transmembrane region" description="Helical" evidence="1">
    <location>
        <begin position="216"/>
        <end position="234"/>
    </location>
</feature>
<dbReference type="InterPro" id="IPR003675">
    <property type="entry name" value="Rce1/LyrA-like_dom"/>
</dbReference>
<dbReference type="Proteomes" id="UP001209276">
    <property type="component" value="Unassembled WGS sequence"/>
</dbReference>